<reference evidence="3" key="1">
    <citation type="journal article" date="2019" name="Int. J. Syst. Evol. Microbiol.">
        <title>The Global Catalogue of Microorganisms (GCM) 10K type strain sequencing project: providing services to taxonomists for standard genome sequencing and annotation.</title>
        <authorList>
            <consortium name="The Broad Institute Genomics Platform"/>
            <consortium name="The Broad Institute Genome Sequencing Center for Infectious Disease"/>
            <person name="Wu L."/>
            <person name="Ma J."/>
        </authorList>
    </citation>
    <scope>NUCLEOTIDE SEQUENCE [LARGE SCALE GENOMIC DNA]</scope>
    <source>
        <strain evidence="3">ZS-35-S2</strain>
    </source>
</reference>
<dbReference type="RefSeq" id="WP_377418019.1">
    <property type="nucleotide sequence ID" value="NZ_JBHSPR010000004.1"/>
</dbReference>
<evidence type="ECO:0000313" key="3">
    <source>
        <dbReference type="Proteomes" id="UP001596203"/>
    </source>
</evidence>
<organism evidence="2 3">
    <name type="scientific">Plantactinospora solaniradicis</name>
    <dbReference type="NCBI Taxonomy" id="1723736"/>
    <lineage>
        <taxon>Bacteria</taxon>
        <taxon>Bacillati</taxon>
        <taxon>Actinomycetota</taxon>
        <taxon>Actinomycetes</taxon>
        <taxon>Micromonosporales</taxon>
        <taxon>Micromonosporaceae</taxon>
        <taxon>Plantactinospora</taxon>
    </lineage>
</organism>
<feature type="compositionally biased region" description="Basic and acidic residues" evidence="1">
    <location>
        <begin position="18"/>
        <end position="30"/>
    </location>
</feature>
<comment type="caution">
    <text evidence="2">The sequence shown here is derived from an EMBL/GenBank/DDBJ whole genome shotgun (WGS) entry which is preliminary data.</text>
</comment>
<accession>A0ABW1K2G1</accession>
<protein>
    <submittedName>
        <fullName evidence="2">Uncharacterized protein</fullName>
    </submittedName>
</protein>
<feature type="region of interest" description="Disordered" evidence="1">
    <location>
        <begin position="1"/>
        <end position="74"/>
    </location>
</feature>
<evidence type="ECO:0000256" key="1">
    <source>
        <dbReference type="SAM" id="MobiDB-lite"/>
    </source>
</evidence>
<proteinExistence type="predicted"/>
<evidence type="ECO:0000313" key="2">
    <source>
        <dbReference type="EMBL" id="MFC6015650.1"/>
    </source>
</evidence>
<name>A0ABW1K2G1_9ACTN</name>
<keyword evidence="3" id="KW-1185">Reference proteome</keyword>
<gene>
    <name evidence="2" type="ORF">ACFP2T_05535</name>
</gene>
<sequence length="74" mass="7363">MPTAISEPGVFAGQHGHGAPEHVRGDHARGDGFQAADVGPPVDVVDEVDDGGDAGETFPASSGVDGGEREGVVL</sequence>
<dbReference type="EMBL" id="JBHSPR010000004">
    <property type="protein sequence ID" value="MFC6015650.1"/>
    <property type="molecule type" value="Genomic_DNA"/>
</dbReference>
<dbReference type="Proteomes" id="UP001596203">
    <property type="component" value="Unassembled WGS sequence"/>
</dbReference>
<feature type="compositionally biased region" description="Acidic residues" evidence="1">
    <location>
        <begin position="44"/>
        <end position="53"/>
    </location>
</feature>